<evidence type="ECO:0000259" key="13">
    <source>
        <dbReference type="PROSITE" id="PS50885"/>
    </source>
</evidence>
<evidence type="ECO:0000256" key="9">
    <source>
        <dbReference type="ARBA" id="ARBA00022840"/>
    </source>
</evidence>
<dbReference type="Pfam" id="PF12729">
    <property type="entry name" value="4HB_MCP_1"/>
    <property type="match status" value="1"/>
</dbReference>
<evidence type="ECO:0000256" key="12">
    <source>
        <dbReference type="SAM" id="Phobius"/>
    </source>
</evidence>
<keyword evidence="6" id="KW-0808">Transferase</keyword>
<dbReference type="PANTHER" id="PTHR45528">
    <property type="entry name" value="SENSOR HISTIDINE KINASE CPXA"/>
    <property type="match status" value="1"/>
</dbReference>
<evidence type="ECO:0000256" key="6">
    <source>
        <dbReference type="ARBA" id="ARBA00022679"/>
    </source>
</evidence>
<feature type="domain" description="HAMP" evidence="13">
    <location>
        <begin position="202"/>
        <end position="254"/>
    </location>
</feature>
<evidence type="ECO:0000256" key="1">
    <source>
        <dbReference type="ARBA" id="ARBA00000085"/>
    </source>
</evidence>
<dbReference type="AlphaFoldDB" id="A0A368VB68"/>
<dbReference type="CDD" id="cd06225">
    <property type="entry name" value="HAMP"/>
    <property type="match status" value="1"/>
</dbReference>
<dbReference type="InterPro" id="IPR050398">
    <property type="entry name" value="HssS/ArlS-like"/>
</dbReference>
<gene>
    <name evidence="14" type="ORF">DFO77_104120</name>
</gene>
<evidence type="ECO:0000256" key="7">
    <source>
        <dbReference type="ARBA" id="ARBA00022741"/>
    </source>
</evidence>
<organism evidence="14 15">
    <name type="scientific">Marinilabilia salmonicolor</name>
    <dbReference type="NCBI Taxonomy" id="989"/>
    <lineage>
        <taxon>Bacteria</taxon>
        <taxon>Pseudomonadati</taxon>
        <taxon>Bacteroidota</taxon>
        <taxon>Bacteroidia</taxon>
        <taxon>Marinilabiliales</taxon>
        <taxon>Marinilabiliaceae</taxon>
        <taxon>Marinilabilia</taxon>
    </lineage>
</organism>
<dbReference type="Proteomes" id="UP000252733">
    <property type="component" value="Unassembled WGS sequence"/>
</dbReference>
<evidence type="ECO:0000256" key="10">
    <source>
        <dbReference type="ARBA" id="ARBA00023012"/>
    </source>
</evidence>
<dbReference type="Pfam" id="PF00672">
    <property type="entry name" value="HAMP"/>
    <property type="match status" value="1"/>
</dbReference>
<evidence type="ECO:0000313" key="14">
    <source>
        <dbReference type="EMBL" id="RCW38362.1"/>
    </source>
</evidence>
<keyword evidence="4" id="KW-1003">Cell membrane</keyword>
<evidence type="ECO:0000256" key="11">
    <source>
        <dbReference type="ARBA" id="ARBA00023136"/>
    </source>
</evidence>
<keyword evidence="8" id="KW-0418">Kinase</keyword>
<dbReference type="InterPro" id="IPR003660">
    <property type="entry name" value="HAMP_dom"/>
</dbReference>
<dbReference type="EMBL" id="QPIZ01000004">
    <property type="protein sequence ID" value="RCW38362.1"/>
    <property type="molecule type" value="Genomic_DNA"/>
</dbReference>
<evidence type="ECO:0000313" key="15">
    <source>
        <dbReference type="Proteomes" id="UP000252733"/>
    </source>
</evidence>
<evidence type="ECO:0000256" key="2">
    <source>
        <dbReference type="ARBA" id="ARBA00004651"/>
    </source>
</evidence>
<protein>
    <recommendedName>
        <fullName evidence="3">histidine kinase</fullName>
        <ecNumber evidence="3">2.7.13.3</ecNumber>
    </recommendedName>
</protein>
<evidence type="ECO:0000256" key="3">
    <source>
        <dbReference type="ARBA" id="ARBA00012438"/>
    </source>
</evidence>
<keyword evidence="5" id="KW-0597">Phosphoprotein</keyword>
<keyword evidence="10" id="KW-0902">Two-component regulatory system</keyword>
<dbReference type="GO" id="GO:0000155">
    <property type="term" value="F:phosphorelay sensor kinase activity"/>
    <property type="evidence" value="ECO:0007669"/>
    <property type="project" value="TreeGrafter"/>
</dbReference>
<dbReference type="EC" id="2.7.13.3" evidence="3"/>
<dbReference type="GO" id="GO:0005524">
    <property type="term" value="F:ATP binding"/>
    <property type="evidence" value="ECO:0007669"/>
    <property type="project" value="UniProtKB-KW"/>
</dbReference>
<comment type="catalytic activity">
    <reaction evidence="1">
        <text>ATP + protein L-histidine = ADP + protein N-phospho-L-histidine.</text>
        <dbReference type="EC" id="2.7.13.3"/>
    </reaction>
</comment>
<evidence type="ECO:0000256" key="4">
    <source>
        <dbReference type="ARBA" id="ARBA00022475"/>
    </source>
</evidence>
<keyword evidence="15" id="KW-1185">Reference proteome</keyword>
<comment type="caution">
    <text evidence="14">The sequence shown here is derived from an EMBL/GenBank/DDBJ whole genome shotgun (WGS) entry which is preliminary data.</text>
</comment>
<dbReference type="GO" id="GO:0005886">
    <property type="term" value="C:plasma membrane"/>
    <property type="evidence" value="ECO:0007669"/>
    <property type="project" value="UniProtKB-SubCell"/>
</dbReference>
<keyword evidence="11 12" id="KW-0472">Membrane</keyword>
<reference evidence="14 15" key="1">
    <citation type="submission" date="2018-07" db="EMBL/GenBank/DDBJ databases">
        <title>Freshwater and sediment microbial communities from various areas in North America, analyzing microbe dynamics in response to fracking.</title>
        <authorList>
            <person name="Lamendella R."/>
        </authorList>
    </citation>
    <scope>NUCLEOTIDE SEQUENCE [LARGE SCALE GENOMIC DNA]</scope>
    <source>
        <strain evidence="14 15">160A</strain>
    </source>
</reference>
<accession>A0A368VB68</accession>
<dbReference type="RefSeq" id="WP_114436544.1">
    <property type="nucleotide sequence ID" value="NZ_QPIZ01000004.1"/>
</dbReference>
<sequence>MKKTLKLKIFASFMLLIAMLAIAGAISILEFRWLSNSVHGLIEDNYKSIEASKKMAEALEREDSGILLLMLGEWEEGRDIIESADRSFQAAFKVAKNNLTEDEEEKYIKDIEEAYRIYKSSWQRPIVDTDKQGDIAWYKDDIHKKFADTKSAVNELMSLNQSSMYNEVSELKEKSKRAIMPGIVSIIAALVFSIILNFFITKYFVNPISELAHAVNSYRDGDKSLRVDISSNDEIKKLENAINDLLHRGLKNFNTTKK</sequence>
<dbReference type="InterPro" id="IPR024478">
    <property type="entry name" value="HlyB_4HB_MCP"/>
</dbReference>
<keyword evidence="12" id="KW-0812">Transmembrane</keyword>
<dbReference type="PANTHER" id="PTHR45528:SF1">
    <property type="entry name" value="SENSOR HISTIDINE KINASE CPXA"/>
    <property type="match status" value="1"/>
</dbReference>
<evidence type="ECO:0000256" key="8">
    <source>
        <dbReference type="ARBA" id="ARBA00022777"/>
    </source>
</evidence>
<dbReference type="SUPFAM" id="SSF158472">
    <property type="entry name" value="HAMP domain-like"/>
    <property type="match status" value="1"/>
</dbReference>
<name>A0A368VB68_9BACT</name>
<dbReference type="Gene3D" id="6.10.340.10">
    <property type="match status" value="1"/>
</dbReference>
<keyword evidence="9" id="KW-0067">ATP-binding</keyword>
<keyword evidence="12" id="KW-1133">Transmembrane helix</keyword>
<dbReference type="PROSITE" id="PS50885">
    <property type="entry name" value="HAMP"/>
    <property type="match status" value="1"/>
</dbReference>
<comment type="subcellular location">
    <subcellularLocation>
        <location evidence="2">Cell membrane</location>
        <topology evidence="2">Multi-pass membrane protein</topology>
    </subcellularLocation>
</comment>
<keyword evidence="7" id="KW-0547">Nucleotide-binding</keyword>
<proteinExistence type="predicted"/>
<feature type="transmembrane region" description="Helical" evidence="12">
    <location>
        <begin position="178"/>
        <end position="200"/>
    </location>
</feature>
<keyword evidence="14" id="KW-0675">Receptor</keyword>
<evidence type="ECO:0000256" key="5">
    <source>
        <dbReference type="ARBA" id="ARBA00022553"/>
    </source>
</evidence>